<gene>
    <name evidence="1" type="ORF">BFF78_08060</name>
</gene>
<reference evidence="2" key="1">
    <citation type="submission" date="2016-09" db="EMBL/GenBank/DDBJ databases">
        <title>Streptomyces puniciscabiei strain:TW1S1 Genome sequencing and assembly.</title>
        <authorList>
            <person name="Kim M.-K."/>
            <person name="Kim S.B."/>
        </authorList>
    </citation>
    <scope>NUCLEOTIDE SEQUENCE [LARGE SCALE GENOMIC DNA]</scope>
    <source>
        <strain evidence="2">TW1S1</strain>
    </source>
</reference>
<evidence type="ECO:0000313" key="2">
    <source>
        <dbReference type="Proteomes" id="UP000094960"/>
    </source>
</evidence>
<dbReference type="InterPro" id="IPR008792">
    <property type="entry name" value="PQQD"/>
</dbReference>
<evidence type="ECO:0008006" key="3">
    <source>
        <dbReference type="Google" id="ProtNLM"/>
    </source>
</evidence>
<protein>
    <recommendedName>
        <fullName evidence="3">HPr-rel-A system PqqD family protein</fullName>
    </recommendedName>
</protein>
<evidence type="ECO:0000313" key="1">
    <source>
        <dbReference type="EMBL" id="AOR31002.1"/>
    </source>
</evidence>
<dbReference type="NCBIfam" id="NF033530">
    <property type="entry name" value="lasso_PqqD_Strm"/>
    <property type="match status" value="1"/>
</dbReference>
<dbReference type="EMBL" id="CP017248">
    <property type="protein sequence ID" value="AOR31002.1"/>
    <property type="molecule type" value="Genomic_DNA"/>
</dbReference>
<dbReference type="Gene3D" id="1.10.10.1150">
    <property type="entry name" value="Coenzyme PQQ synthesis protein D (PqqD)"/>
    <property type="match status" value="1"/>
</dbReference>
<sequence>MRLRAEVSLVETDYGKVLLDGRTGRYWELNPTGSLALDELTSGGDVDSVATRLTDEFEVGAERARSDAEALVAVLVEAGLVDG</sequence>
<name>A0A1D7Y5Z6_9ACTN</name>
<proteinExistence type="predicted"/>
<accession>A0A1D7Y5Z6</accession>
<dbReference type="RefSeq" id="WP_069777650.1">
    <property type="nucleotide sequence ID" value="NZ_CP017248.1"/>
</dbReference>
<dbReference type="KEGG" id="spun:BFF78_08060"/>
<dbReference type="AlphaFoldDB" id="A0A1D7Y5Z6"/>
<dbReference type="InterPro" id="IPR041881">
    <property type="entry name" value="PqqD_sf"/>
</dbReference>
<dbReference type="Pfam" id="PF05402">
    <property type="entry name" value="PqqD"/>
    <property type="match status" value="1"/>
</dbReference>
<keyword evidence="2" id="KW-1185">Reference proteome</keyword>
<organism evidence="1 2">
    <name type="scientific">Streptomyces fodineus</name>
    <dbReference type="NCBI Taxonomy" id="1904616"/>
    <lineage>
        <taxon>Bacteria</taxon>
        <taxon>Bacillati</taxon>
        <taxon>Actinomycetota</taxon>
        <taxon>Actinomycetes</taxon>
        <taxon>Kitasatosporales</taxon>
        <taxon>Streptomycetaceae</taxon>
        <taxon>Streptomyces</taxon>
    </lineage>
</organism>
<dbReference type="Proteomes" id="UP000094960">
    <property type="component" value="Chromosome"/>
</dbReference>